<dbReference type="Proteomes" id="UP001596958">
    <property type="component" value="Unassembled WGS sequence"/>
</dbReference>
<feature type="chain" id="PRO_5045536209" description="DUF4468 domain-containing protein" evidence="1">
    <location>
        <begin position="23"/>
        <end position="240"/>
    </location>
</feature>
<reference evidence="3" key="1">
    <citation type="journal article" date="2019" name="Int. J. Syst. Evol. Microbiol.">
        <title>The Global Catalogue of Microorganisms (GCM) 10K type strain sequencing project: providing services to taxonomists for standard genome sequencing and annotation.</title>
        <authorList>
            <consortium name="The Broad Institute Genomics Platform"/>
            <consortium name="The Broad Institute Genome Sequencing Center for Infectious Disease"/>
            <person name="Wu L."/>
            <person name="Ma J."/>
        </authorList>
    </citation>
    <scope>NUCLEOTIDE SEQUENCE [LARGE SCALE GENOMIC DNA]</scope>
    <source>
        <strain evidence="3">CCUG 63418</strain>
    </source>
</reference>
<dbReference type="EMBL" id="JBHTHU010000001">
    <property type="protein sequence ID" value="MFD0749054.1"/>
    <property type="molecule type" value="Genomic_DNA"/>
</dbReference>
<evidence type="ECO:0000256" key="1">
    <source>
        <dbReference type="SAM" id="SignalP"/>
    </source>
</evidence>
<gene>
    <name evidence="2" type="ORF">ACFQZS_02800</name>
</gene>
<name>A0ABW2YRM6_9SPHI</name>
<sequence length="240" mass="27379">MTRKFLTLTILSLVTTFRCALAQQLPDSTAYNTALAYYTSFSGDQSVIFDGNEYIDVRSHKGTVFFMDKTDWTMSTIVYEGNAYKNIPVLYDSFNDVVVALRRDSQTKYVLRPDKTTHFTIGGHSFTRVASTEFKNAGKDNYYEELYNGKSSVIAKRSKARSENITIQEGIKIIFDDVNVVYIKKNNIYNPVKSRGDVLKLFKDKADELNKYIKSAAVNFKENSEQAIVKLATYYDQLSL</sequence>
<keyword evidence="3" id="KW-1185">Reference proteome</keyword>
<comment type="caution">
    <text evidence="2">The sequence shown here is derived from an EMBL/GenBank/DDBJ whole genome shotgun (WGS) entry which is preliminary data.</text>
</comment>
<organism evidence="2 3">
    <name type="scientific">Mucilaginibacter calamicampi</name>
    <dbReference type="NCBI Taxonomy" id="1302352"/>
    <lineage>
        <taxon>Bacteria</taxon>
        <taxon>Pseudomonadati</taxon>
        <taxon>Bacteroidota</taxon>
        <taxon>Sphingobacteriia</taxon>
        <taxon>Sphingobacteriales</taxon>
        <taxon>Sphingobacteriaceae</taxon>
        <taxon>Mucilaginibacter</taxon>
    </lineage>
</organism>
<proteinExistence type="predicted"/>
<evidence type="ECO:0008006" key="4">
    <source>
        <dbReference type="Google" id="ProtNLM"/>
    </source>
</evidence>
<feature type="signal peptide" evidence="1">
    <location>
        <begin position="1"/>
        <end position="22"/>
    </location>
</feature>
<dbReference type="RefSeq" id="WP_377097089.1">
    <property type="nucleotide sequence ID" value="NZ_JBHTHU010000001.1"/>
</dbReference>
<protein>
    <recommendedName>
        <fullName evidence="4">DUF4468 domain-containing protein</fullName>
    </recommendedName>
</protein>
<accession>A0ABW2YRM6</accession>
<keyword evidence="1" id="KW-0732">Signal</keyword>
<evidence type="ECO:0000313" key="2">
    <source>
        <dbReference type="EMBL" id="MFD0749054.1"/>
    </source>
</evidence>
<evidence type="ECO:0000313" key="3">
    <source>
        <dbReference type="Proteomes" id="UP001596958"/>
    </source>
</evidence>